<dbReference type="GO" id="GO:0000160">
    <property type="term" value="P:phosphorelay signal transduction system"/>
    <property type="evidence" value="ECO:0007669"/>
    <property type="project" value="UniProtKB-KW"/>
</dbReference>
<organism evidence="11 12">
    <name type="scientific">Metabacillus litoralis</name>
    <dbReference type="NCBI Taxonomy" id="152268"/>
    <lineage>
        <taxon>Bacteria</taxon>
        <taxon>Bacillati</taxon>
        <taxon>Bacillota</taxon>
        <taxon>Bacilli</taxon>
        <taxon>Bacillales</taxon>
        <taxon>Bacillaceae</taxon>
        <taxon>Metabacillus</taxon>
    </lineage>
</organism>
<protein>
    <submittedName>
        <fullName evidence="11">Response regulator</fullName>
    </submittedName>
</protein>
<keyword evidence="6" id="KW-0238">DNA-binding</keyword>
<dbReference type="InterPro" id="IPR011006">
    <property type="entry name" value="CheY-like_superfamily"/>
</dbReference>
<keyword evidence="2" id="KW-0963">Cytoplasm</keyword>
<evidence type="ECO:0000256" key="1">
    <source>
        <dbReference type="ARBA" id="ARBA00004496"/>
    </source>
</evidence>
<comment type="caution">
    <text evidence="11">The sequence shown here is derived from an EMBL/GenBank/DDBJ whole genome shotgun (WGS) entry which is preliminary data.</text>
</comment>
<comment type="subcellular location">
    <subcellularLocation>
        <location evidence="1">Cytoplasm</location>
    </subcellularLocation>
</comment>
<dbReference type="PANTHER" id="PTHR42713">
    <property type="entry name" value="HISTIDINE KINASE-RELATED"/>
    <property type="match status" value="1"/>
</dbReference>
<sequence>MKKVFLVDDEVNIREGIMNSINWGNQGLVFCGSASDGEVALPLIEKHQPDIVITDIKMPFMDGLELSRILKERFPSIKIIILSGHDEFEYAREAMRIQITEYCLKPVSSQDLQEILARVVSQIKIEELENKRLIDLESRAIQNKTDSRDKFLYELCEGEYNSSDAIKKASILNLSIISSYYYIVVVEATSESYSMDWIENEFDCVRFSRKLKESIFIMIGETKELLEKESELIRKRLISHEENTLENSIIFGIGGVESRIRGIALSFAEADEEKNYSSVIHKYNSKETDRDIESKKALYQFKRKDLIHFLKTGQLCDIHTFSRSYSSYLEKENNKSPFITYYFLMDFTITVTHYLKEYEIAKLEIMQEINTLEMKASWIRKYQDVLTYMADLLKITIISREKLIGKNGSVIQKVKEYIHENYNNQQLSLQYAADEVNVNASYLSHLFSQETGHTFIEYLTTTRINCAKELLKTTNDKTYEIANKVGYTDSHYFCRTFKKVTGMTTRQYKNQSSSNISI</sequence>
<evidence type="ECO:0000259" key="10">
    <source>
        <dbReference type="PROSITE" id="PS50110"/>
    </source>
</evidence>
<evidence type="ECO:0000256" key="7">
    <source>
        <dbReference type="ARBA" id="ARBA00023163"/>
    </source>
</evidence>
<dbReference type="SMART" id="SM00342">
    <property type="entry name" value="HTH_ARAC"/>
    <property type="match status" value="1"/>
</dbReference>
<evidence type="ECO:0000256" key="3">
    <source>
        <dbReference type="ARBA" id="ARBA00022553"/>
    </source>
</evidence>
<dbReference type="GO" id="GO:0043565">
    <property type="term" value="F:sequence-specific DNA binding"/>
    <property type="evidence" value="ECO:0007669"/>
    <property type="project" value="InterPro"/>
</dbReference>
<dbReference type="SMART" id="SM00448">
    <property type="entry name" value="REC"/>
    <property type="match status" value="1"/>
</dbReference>
<gene>
    <name evidence="11" type="ORF">FS935_10600</name>
</gene>
<evidence type="ECO:0000256" key="2">
    <source>
        <dbReference type="ARBA" id="ARBA00022490"/>
    </source>
</evidence>
<dbReference type="GO" id="GO:0005737">
    <property type="term" value="C:cytoplasm"/>
    <property type="evidence" value="ECO:0007669"/>
    <property type="project" value="UniProtKB-SubCell"/>
</dbReference>
<reference evidence="11 12" key="1">
    <citation type="journal article" date="2005" name="Int. J. Syst. Evol. Microbiol.">
        <title>Bacillus litoralis sp. nov., isolated from a tidal flat of the Yellow Sea in Korea.</title>
        <authorList>
            <person name="Yoon J.H."/>
            <person name="Oh T.K."/>
        </authorList>
    </citation>
    <scope>NUCLEOTIDE SEQUENCE [LARGE SCALE GENOMIC DNA]</scope>
    <source>
        <strain evidence="11 12">SW-211</strain>
    </source>
</reference>
<dbReference type="PROSITE" id="PS01124">
    <property type="entry name" value="HTH_ARAC_FAMILY_2"/>
    <property type="match status" value="1"/>
</dbReference>
<dbReference type="SUPFAM" id="SSF46689">
    <property type="entry name" value="Homeodomain-like"/>
    <property type="match status" value="2"/>
</dbReference>
<feature type="domain" description="HTH araC/xylS-type" evidence="9">
    <location>
        <begin position="412"/>
        <end position="511"/>
    </location>
</feature>
<dbReference type="InterPro" id="IPR018060">
    <property type="entry name" value="HTH_AraC"/>
</dbReference>
<dbReference type="AlphaFoldDB" id="A0A5C6W4K9"/>
<proteinExistence type="predicted"/>
<dbReference type="PANTHER" id="PTHR42713:SF3">
    <property type="entry name" value="TRANSCRIPTIONAL REGULATORY PROTEIN HPTR"/>
    <property type="match status" value="1"/>
</dbReference>
<dbReference type="Proteomes" id="UP000321363">
    <property type="component" value="Unassembled WGS sequence"/>
</dbReference>
<dbReference type="EMBL" id="VOQF01000005">
    <property type="protein sequence ID" value="TXC91332.1"/>
    <property type="molecule type" value="Genomic_DNA"/>
</dbReference>
<evidence type="ECO:0000313" key="12">
    <source>
        <dbReference type="Proteomes" id="UP000321363"/>
    </source>
</evidence>
<evidence type="ECO:0000256" key="4">
    <source>
        <dbReference type="ARBA" id="ARBA00023012"/>
    </source>
</evidence>
<feature type="modified residue" description="4-aspartylphosphate" evidence="8">
    <location>
        <position position="55"/>
    </location>
</feature>
<dbReference type="Pfam" id="PF00072">
    <property type="entry name" value="Response_reg"/>
    <property type="match status" value="1"/>
</dbReference>
<dbReference type="InterPro" id="IPR009057">
    <property type="entry name" value="Homeodomain-like_sf"/>
</dbReference>
<keyword evidence="12" id="KW-1185">Reference proteome</keyword>
<evidence type="ECO:0000256" key="8">
    <source>
        <dbReference type="PROSITE-ProRule" id="PRU00169"/>
    </source>
</evidence>
<keyword evidence="4" id="KW-0902">Two-component regulatory system</keyword>
<dbReference type="CDD" id="cd17536">
    <property type="entry name" value="REC_YesN-like"/>
    <property type="match status" value="1"/>
</dbReference>
<dbReference type="InterPro" id="IPR051552">
    <property type="entry name" value="HptR"/>
</dbReference>
<dbReference type="Gene3D" id="3.40.50.2300">
    <property type="match status" value="1"/>
</dbReference>
<keyword evidence="7" id="KW-0804">Transcription</keyword>
<dbReference type="Gene3D" id="1.10.10.60">
    <property type="entry name" value="Homeodomain-like"/>
    <property type="match status" value="2"/>
</dbReference>
<keyword evidence="3 8" id="KW-0597">Phosphoprotein</keyword>
<accession>A0A5C6W4K9</accession>
<evidence type="ECO:0000313" key="11">
    <source>
        <dbReference type="EMBL" id="TXC91332.1"/>
    </source>
</evidence>
<evidence type="ECO:0000256" key="5">
    <source>
        <dbReference type="ARBA" id="ARBA00023015"/>
    </source>
</evidence>
<keyword evidence="5" id="KW-0805">Transcription regulation</keyword>
<dbReference type="Pfam" id="PF12833">
    <property type="entry name" value="HTH_18"/>
    <property type="match status" value="1"/>
</dbReference>
<name>A0A5C6W4K9_9BACI</name>
<dbReference type="OrthoDB" id="342399at2"/>
<dbReference type="PROSITE" id="PS50110">
    <property type="entry name" value="RESPONSE_REGULATORY"/>
    <property type="match status" value="1"/>
</dbReference>
<dbReference type="RefSeq" id="WP_146948334.1">
    <property type="nucleotide sequence ID" value="NZ_VOQF01000005.1"/>
</dbReference>
<dbReference type="InterPro" id="IPR001789">
    <property type="entry name" value="Sig_transdc_resp-reg_receiver"/>
</dbReference>
<dbReference type="GO" id="GO:0003700">
    <property type="term" value="F:DNA-binding transcription factor activity"/>
    <property type="evidence" value="ECO:0007669"/>
    <property type="project" value="InterPro"/>
</dbReference>
<evidence type="ECO:0000259" key="9">
    <source>
        <dbReference type="PROSITE" id="PS01124"/>
    </source>
</evidence>
<evidence type="ECO:0000256" key="6">
    <source>
        <dbReference type="ARBA" id="ARBA00023125"/>
    </source>
</evidence>
<dbReference type="SUPFAM" id="SSF52172">
    <property type="entry name" value="CheY-like"/>
    <property type="match status" value="1"/>
</dbReference>
<feature type="domain" description="Response regulatory" evidence="10">
    <location>
        <begin position="3"/>
        <end position="120"/>
    </location>
</feature>